<sequence>MAAKQQQQQEQEHQPNATMASSSRPGRRPLPMPPDDLIRNTIARSLTQIVVNMQNVEMKQKCRELLQVEDLTQGAHVRILAALEQIDEQRERKANEDKHRRSKKHN</sequence>
<evidence type="ECO:0000256" key="1">
    <source>
        <dbReference type="SAM" id="MobiDB-lite"/>
    </source>
</evidence>
<keyword evidence="2" id="KW-1185">Reference proteome</keyword>
<protein>
    <submittedName>
        <fullName evidence="3">Uncharacterized protein LOC111605626</fullName>
    </submittedName>
</protein>
<gene>
    <name evidence="3" type="primary">LOC111605626</name>
</gene>
<reference evidence="3" key="1">
    <citation type="submission" date="2025-08" db="UniProtKB">
        <authorList>
            <consortium name="RefSeq"/>
        </authorList>
    </citation>
    <scope>IDENTIFICATION</scope>
    <source>
        <strain evidence="3">15085-1641.00</strain>
        <tissue evidence="3">Whole body</tissue>
    </source>
</reference>
<organism evidence="2 3">
    <name type="scientific">Drosophila hydei</name>
    <name type="common">Fruit fly</name>
    <dbReference type="NCBI Taxonomy" id="7224"/>
    <lineage>
        <taxon>Eukaryota</taxon>
        <taxon>Metazoa</taxon>
        <taxon>Ecdysozoa</taxon>
        <taxon>Arthropoda</taxon>
        <taxon>Hexapoda</taxon>
        <taxon>Insecta</taxon>
        <taxon>Pterygota</taxon>
        <taxon>Neoptera</taxon>
        <taxon>Endopterygota</taxon>
        <taxon>Diptera</taxon>
        <taxon>Brachycera</taxon>
        <taxon>Muscomorpha</taxon>
        <taxon>Ephydroidea</taxon>
        <taxon>Drosophilidae</taxon>
        <taxon>Drosophila</taxon>
    </lineage>
</organism>
<proteinExistence type="predicted"/>
<dbReference type="GeneID" id="111605626"/>
<accession>A0A6J1MER9</accession>
<evidence type="ECO:0000313" key="2">
    <source>
        <dbReference type="Proteomes" id="UP000504633"/>
    </source>
</evidence>
<evidence type="ECO:0000313" key="3">
    <source>
        <dbReference type="RefSeq" id="XP_023180049.2"/>
    </source>
</evidence>
<dbReference type="Proteomes" id="UP000504633">
    <property type="component" value="Unplaced"/>
</dbReference>
<dbReference type="OrthoDB" id="8019026at2759"/>
<dbReference type="OMA" id="DEYQRQC"/>
<feature type="region of interest" description="Disordered" evidence="1">
    <location>
        <begin position="1"/>
        <end position="37"/>
    </location>
</feature>
<dbReference type="KEGG" id="dhe:111605626"/>
<feature type="compositionally biased region" description="Polar residues" evidence="1">
    <location>
        <begin position="15"/>
        <end position="24"/>
    </location>
</feature>
<name>A0A6J1MER9_DROHY</name>
<dbReference type="AlphaFoldDB" id="A0A6J1MER9"/>
<dbReference type="RefSeq" id="XP_023180049.2">
    <property type="nucleotide sequence ID" value="XM_023324281.2"/>
</dbReference>